<reference evidence="3" key="1">
    <citation type="journal article" date="2017" name="Vet. Pathol.">
        <title>Ranid Herpesvirus 3 and Proliferative Dermatitis in Free-Ranging Wild Common Frogs (Rana Temporaria).</title>
        <authorList>
            <person name="Origgi F.C."/>
            <person name="Schmidt B.R."/>
            <person name="Lohmann P."/>
            <person name="Otten P."/>
            <person name="Akdesir E."/>
            <person name="Gaschen V."/>
            <person name="Aguilar-Bultet L."/>
            <person name="Wahli T."/>
            <person name="Sattler U."/>
            <person name="Stoffel M.H."/>
        </authorList>
    </citation>
    <scope>NUCLEOTIDE SEQUENCE [LARGE SCALE GENOMIC DNA]</scope>
    <source>
        <strain evidence="3">FO1_2015</strain>
    </source>
</reference>
<dbReference type="Proteomes" id="UP000203507">
    <property type="component" value="Segment"/>
</dbReference>
<feature type="compositionally biased region" description="Basic residues" evidence="2">
    <location>
        <begin position="4501"/>
        <end position="4510"/>
    </location>
</feature>
<feature type="compositionally biased region" description="Acidic residues" evidence="2">
    <location>
        <begin position="2986"/>
        <end position="2997"/>
    </location>
</feature>
<organism evidence="3">
    <name type="scientific">Ranid herpesvirus 3</name>
    <dbReference type="NCBI Taxonomy" id="1987509"/>
    <lineage>
        <taxon>Viruses</taxon>
        <taxon>Duplodnaviria</taxon>
        <taxon>Heunggongvirae</taxon>
        <taxon>Peploviricota</taxon>
        <taxon>Herviviricetes</taxon>
        <taxon>Herpesvirales</taxon>
        <taxon>Alloherpesviridae</taxon>
        <taxon>Batravirus</taxon>
        <taxon>Batravirus ranidallo3</taxon>
    </lineage>
</organism>
<proteinExistence type="predicted"/>
<feature type="region of interest" description="Disordered" evidence="2">
    <location>
        <begin position="2786"/>
        <end position="2805"/>
    </location>
</feature>
<feature type="region of interest" description="Disordered" evidence="2">
    <location>
        <begin position="4437"/>
        <end position="4474"/>
    </location>
</feature>
<evidence type="ECO:0000256" key="2">
    <source>
        <dbReference type="SAM" id="MobiDB-lite"/>
    </source>
</evidence>
<name>A0A1X9T5B9_9VIRU</name>
<protein>
    <submittedName>
        <fullName evidence="3">Putative glycoprotein</fullName>
    </submittedName>
</protein>
<evidence type="ECO:0000313" key="3">
    <source>
        <dbReference type="EMBL" id="ARR28902.1"/>
    </source>
</evidence>
<feature type="coiled-coil region" evidence="1">
    <location>
        <begin position="1190"/>
        <end position="1221"/>
    </location>
</feature>
<feature type="coiled-coil region" evidence="1">
    <location>
        <begin position="457"/>
        <end position="484"/>
    </location>
</feature>
<feature type="compositionally biased region" description="Basic residues" evidence="2">
    <location>
        <begin position="4520"/>
        <end position="4529"/>
    </location>
</feature>
<accession>A0A1X9T5B9</accession>
<evidence type="ECO:0000313" key="4">
    <source>
        <dbReference type="Proteomes" id="UP000203507"/>
    </source>
</evidence>
<keyword evidence="4" id="KW-1185">Reference proteome</keyword>
<feature type="coiled-coil region" evidence="1">
    <location>
        <begin position="677"/>
        <end position="725"/>
    </location>
</feature>
<dbReference type="RefSeq" id="YP_009362411.1">
    <property type="nucleotide sequence ID" value="NC_034618.1"/>
</dbReference>
<feature type="region of interest" description="Disordered" evidence="2">
    <location>
        <begin position="4500"/>
        <end position="4529"/>
    </location>
</feature>
<feature type="region of interest" description="Disordered" evidence="2">
    <location>
        <begin position="2958"/>
        <end position="3088"/>
    </location>
</feature>
<feature type="compositionally biased region" description="Basic residues" evidence="2">
    <location>
        <begin position="3134"/>
        <end position="3147"/>
    </location>
</feature>
<dbReference type="EMBL" id="KX832224">
    <property type="protein sequence ID" value="ARR28902.1"/>
    <property type="molecule type" value="Genomic_DNA"/>
</dbReference>
<feature type="region of interest" description="Disordered" evidence="2">
    <location>
        <begin position="3128"/>
        <end position="3169"/>
    </location>
</feature>
<feature type="compositionally biased region" description="Basic and acidic residues" evidence="2">
    <location>
        <begin position="4447"/>
        <end position="4464"/>
    </location>
</feature>
<feature type="compositionally biased region" description="Polar residues" evidence="2">
    <location>
        <begin position="4437"/>
        <end position="4446"/>
    </location>
</feature>
<feature type="compositionally biased region" description="Polar residues" evidence="2">
    <location>
        <begin position="1438"/>
        <end position="1449"/>
    </location>
</feature>
<feature type="compositionally biased region" description="Low complexity" evidence="2">
    <location>
        <begin position="3043"/>
        <end position="3052"/>
    </location>
</feature>
<sequence>MARPLNSRYWLQMWKGVKEEDYVNRFFVAVTATNSLLADQERQIVTDWTNLVFKKPDCAKYACLALENYLVSGVFIDVSNFLNGLPGAPAQNDVYSRGLLECVSYNANEISRLLGVLAGVHVTKSRGLVAYLMLNNNKDITLMTEAEVRDYTRRMRTCAEDLVSCMIDAEIPLLRKLCRFIGSVFPEWQSIGDQLLRSQTSGLRNTGDVRALLGVAIEVERKLDGVLQAFDDCFTDLPKAKLPITYDTNSVSLIDCLPIWFERLKTNTSFVGQFKDFIRDRYEELECQRLVTEIQFSGGQARAGLVSTLKGILKIRCVDGDYNDAYKCIPDWLREELRQSTTVNLPQGRHYEEVERVVAMLEYITAQPTVRQDSFNTYLSRRVIPQYDSLRPLQVTHPTPQYLGVIPNNGYMMQGRLERPVERFNTRILEKTITDDPVVQAENKRLTDKSKQDDLTLQQQSVEITNLQNDQRILRDRIKTLTQDQTQLNALNSVLRNTSTVDPNEMALAIQSQYQTNDVIELVNKLSTSWMTPFFVPDHMKRNVRWIVDQIRKVCAKAEELQIAAELNGVQTNNVADIVTFHNTTYAPDFNKKLIKEFIDNSNEQFHSKFTSTDEAGKHIIGEYPSPDDYTNVIKSILIAGQNTDHDKLAVALKDALANHIPSLINKLADQDVASTIARMETEIDEHKETVEAHVSDLVTERAEIKKLKEEIISLKLDLEKERQNGTELDNSLRAERLSNVTAQVEIQKITGKFQETERTLNEHITGINVVENYTAALIGLVDEEADAISQMSSALSISLTDNLFKLRKCIANLHDKYAKAEEHKIKKALQDNGQSLPVNSQVELLKKWLEAAKNLNNDSESLKTSQRVLAGTMKTLEEDLTKDADMNVVVGTIKTTLANYGARTATEKINEEFTAFLQYIKNVQKYKQSATRKVRTEIEDYGNALVSKPSVIGSCVKEIDEIIETQPRVELSVGTITQFIEEYTASLLDEDDVGKTVAKTKTESVLKESVEGIKFISAINQLENARATEVSTLTNKMITLREKFSNLMSRDIIDELISYARSLTELKMATIEGKPIEDLDTKLNTASKALSVKLGAQNELLEVMSGMLVALANPTVHLNLASDLVRARIRKLDLNISSDDQEEIHSYEQELRGLAPNTTLFTQLDEVFKLITDKTDEVTKIQDRLTETINKTDHTLKGLKTKMENENRNAHQRRADLEITHSQEINQLKAQYLAIIDELNGKIALQNQQEGISSAQAKVVELLNIYKATECAEWDNIRNDTLKNLKVDIGEAYVDELLKIINEIAECNIRDVSVTKIECVDYLRAYLDHLKDPLDEEKNKGFETARLPFQDVNGKRFENSVDALTMYFRKEPQTIDLISNLTSYCTAYVNLIQSRSHETEKILSHEENKLKTLKDGKIITEMITKLAQAIKRHTPASERSMSPSNIFPPSNGEPRVNEQTDLCVRYVDDLIAYIQNLDTDRFVETGQTMSSVRGLLTQSEWGVSYYNKITELKIVIETTQTRLLEEYLNSMHDLLMNRGLASKHTEICDKLQLSLSGERLISLANSIHEIASNRASEPIIANLIKYMQLIIAAKTDAIASADFEYIKNSIEQTKKGKTLTQMISRLLVVGGFQSTTPELIQPLPAMQQLEDRWQQLLKPNFEEIYNMKPRKGSSIDQNNDLLADYIAVRDGYTETVHEEARKKLCLALSDIGMLEDTHTDQSLLGLADSIVTIFKNFKSILEQLVKNEIREDGTQKITITYLTDMWFSNARNVFQLALKSYKETQDAKTEVALLQCVLHKHMITSETLPNPTQPRLRDTELCNYNALLQDRIVVLQKAFKDMISLNTKMWELKPNEANVTTMYNLERENIVLRDRIHSLVNQMDKNNLALEPGDLVERLCSALRFYQELSEKSPQMISDSNDIFDECSGSIAAFRDASLMYQTQKTVLATLMNGFTNDPSTASTVASLRREIGNVQQFYKACFSLYPDVAKQCSYLKELHQQQITLDDESFFATQAKILTDTTESFTYNLNEIKTVMDEYKSKMTDPADTQAFIALQGHCDTLFNDYSNIKQFLKSALMSTNHLTILLHDIRAEMTNFNLADENFTEYAKILLMQDGTPSKNYGYETLFTDMDFDKFNTVQDSNKVRLQTLNDFLEQEGGSENEKAALNELQRSMSGTAGRFQRQYKSIIGKTIECQRHGMRSRLYSVGYEMLRMALEKSKHEQTCLKDTILILRHRLANVEQYNRSSLEEIYQLKKRLITADPQFSCPEHVYKYVKVNVDDLIEKVKANDAEGIANVHSLLKTFDLSLSDSDDIAQERLNLLEEKLSLTSKVHTLNQNVSDLNEKLSLEESRNRNEIKAFKEDLTSLLAITKTCMFVISGFVPQITALKHELEATNDSRFESYFNNLANFNFSDALIYDHIIADINVPVFTNTDYVTLCSSVGPLIASLSETILLTNGGHTEIVVRQSPIVNTDYYKVLTSRLSTENNLLRSLLFGLHSYVDNIFNDYKEALERLALTEALDVNYQRLLSKALSIVQAFGKTGDRSLGELNVVPETVIENIVASAHVCIKPPLCWPSIDRINEIRNKIANALRSDVPSNLKFKLMKSLQDSWMPPIPALLTPSQPQSEPSSPNIDFRTNEFFYDREFNQPDLYTKTPLYNRTTQGLAFETPLYANLSNNLAWNVSGIDNDVEQYDRQIDDAGLEFSDFNLNKNSLSYQKPTYGTQEKIRETLSSFFNPRENENVDQETIMRLPVEEVLNQAEIVIGKYQNSKDGILGKLTEGKQRSGDTVVRKPRGSSLDSSLQNTNFESDVFSKRSQTSFARDDVWLNSYGKASNFKPSSPRSTPHPLSVLKNLKTTEDLKTKTKHTTRTNKRKARKMKAQLIENIDRISDYAVKLKTPEKPNYATAFTKTSSAVRPLVSAKGFKSTSITSVDNGKTSEDKVADYSLDTELLVAEEEQTESDVPAVEEASESEENAVEVQQTESEENAVEEESESQAIVSSDEDTETDESSSDEESDANDDNDSDGDDDDDQDNKPSGQDSLEPSQPDSPSDPPRPLTGDGHTPHTQSPQNDAAEPPTDQPAQDALALSPSNVQNNEEYISPTHSIEKELPATIIDCTLETKDQNVSTIRSTKKSKHNRKKGNRTRSVENTFSLPGDGVELQTESDTSNDVKSLGFKQQVTLETETYNTTIAGNVASETVITMMNDKQTINVKTVVLADAVKDSSLEDLLQDCSLNEVLEDNEIEPEAFGDTKSILDVTTDIVRNASKDSVEGLTRLETSPALDLCALIQTGTTNAFFNTPPMSPPSVRITRDEEHNTKYVKLISTASGSHTEPYENELSESFSNANVSQDDIFADLLNKYQVEIDSPLDVRRIGNAVHALATIVRDGQAAYNGLDQKTDKTFYRAIELICADISYYAAVMYKMYVYLNKIIKERTTQKAVAEHTPKIVFAIIYLDMGLSPHWDAFYTFIQYVHSELCQNKTDHPDHLRKEAVVAKDETKLLMGDLKEKASTFYKKLKRISDLIGIDRDFCQVYRAQSGLAYKPSYFESLYFKETDRPLIPQSVPMKTIEKDEEVVVVRRKVRDIQQMPSDQYEDTTLKTYGRTLLNGLLRLQKLRMLGNPVLKKTMEETSSLIHEPGDEHHMQLYDSESSGENTVVTMDRLNRSIQSIGVTLLTVSELSNKQVQVANLVKHVGLLHVLVNLILSNDYDSDLRLKEKLDDLFADLEEWNDTYDGVINEYFECMGDSLHNPPDVSVYYLTACYVQQVTVLHKAIRRYTAAMILFNGKVQKPQKIRYFPFMGKAFDQLFVYMSTWNPTTVTQKSGQINLMQQNADDEADVFIMNGKETFIRIEAPSGKSEKIYCHTKPDEALKSKSSLMTLCQELNTLACNFMNIYESVRAMEAAACVLLKKMIRAKDDEVLLNNTHVEILKLLYVFENLQPRTRSYFTFALKFENVSTQIEKVIKKQKIQFESDDEEDSDEEDDYEPVDQQFFNPILLGVQTTKFKAACAVANAANSGRLHLIMSYLFKNLPHNMKSQLTVVGAATEGLQNAKHDKRLLKVLSDGITHSYTQPASPLNSTDAINKQKWARLRNNASAYARMKGIRCTSGMSADDTPYNSSKVRCLCESKRTFYAKLNIFNSAEKMIMLPCTVEIMSFLYTMVESILGFRGRNYFTDKKIKKKLAFFNDFMVPLNADQMESYNPTIFFYACEAPSQSASETRRDKISNEKKLAKHLDRRRMYAGRIIELEISKKGITSPETIHYDVDGIVRIACNEDAVSQEKALLYGVILMHINKDWLPYFLFRDNNGVAEAIFNDSWFSTPETAPAGEEASKLVEEVVLKNAIYGPDYINHPEIANTLYLYKNKANMYYRRNQLANFKDLLKALSSDDKQFGKIMNRQTKYSMLTNYHTPPSETQSNAESVCVELAQSQLSDLSNPDLTISYSDNKDLLSDDDREGNKHNSEDEEESKLTQLNSFAKERFKPNKTLISKAIPTEMLKLKKPKDKTTKRPLTLESTQSRKKPRKSQPKIKFLYGFDENTNGEEESTQTSSVDLERINTENVAIASTDEREAFMLLDAFKTHSTMQNKDYQETDEIEVTKTPSLEVYDPQYKEIDEDDVENISEFDFIRKTQ</sequence>
<keyword evidence="1" id="KW-0175">Coiled coil</keyword>
<evidence type="ECO:0000256" key="1">
    <source>
        <dbReference type="SAM" id="Coils"/>
    </source>
</evidence>
<dbReference type="KEGG" id="vg:32878236"/>
<feature type="compositionally biased region" description="Acidic residues" evidence="2">
    <location>
        <begin position="3004"/>
        <end position="3035"/>
    </location>
</feature>
<dbReference type="GeneID" id="32878236"/>
<feature type="region of interest" description="Disordered" evidence="2">
    <location>
        <begin position="1434"/>
        <end position="1455"/>
    </location>
</feature>